<proteinExistence type="predicted"/>
<evidence type="ECO:0000313" key="2">
    <source>
        <dbReference type="EMBL" id="SKB59247.1"/>
    </source>
</evidence>
<accession>A0A1T5CIG8</accession>
<organism evidence="2 3">
    <name type="scientific">Sphingobacterium nematocida</name>
    <dbReference type="NCBI Taxonomy" id="1513896"/>
    <lineage>
        <taxon>Bacteria</taxon>
        <taxon>Pseudomonadati</taxon>
        <taxon>Bacteroidota</taxon>
        <taxon>Sphingobacteriia</taxon>
        <taxon>Sphingobacteriales</taxon>
        <taxon>Sphingobacteriaceae</taxon>
        <taxon>Sphingobacterium</taxon>
    </lineage>
</organism>
<dbReference type="EMBL" id="FUZF01000004">
    <property type="protein sequence ID" value="SKB59247.1"/>
    <property type="molecule type" value="Genomic_DNA"/>
</dbReference>
<feature type="transmembrane region" description="Helical" evidence="1">
    <location>
        <begin position="79"/>
        <end position="98"/>
    </location>
</feature>
<dbReference type="STRING" id="1513896.SAMN05660841_01346"/>
<name>A0A1T5CIG8_9SPHI</name>
<keyword evidence="1" id="KW-1133">Transmembrane helix</keyword>
<evidence type="ECO:0000256" key="1">
    <source>
        <dbReference type="SAM" id="Phobius"/>
    </source>
</evidence>
<keyword evidence="1" id="KW-0812">Transmembrane</keyword>
<dbReference type="RefSeq" id="WP_139375223.1">
    <property type="nucleotide sequence ID" value="NZ_FUZF01000004.1"/>
</dbReference>
<reference evidence="3" key="1">
    <citation type="submission" date="2017-02" db="EMBL/GenBank/DDBJ databases">
        <authorList>
            <person name="Varghese N."/>
            <person name="Submissions S."/>
        </authorList>
    </citation>
    <scope>NUCLEOTIDE SEQUENCE [LARGE SCALE GENOMIC DNA]</scope>
    <source>
        <strain evidence="3">DSM 24091</strain>
    </source>
</reference>
<gene>
    <name evidence="2" type="ORF">SAMN05660841_01346</name>
</gene>
<feature type="transmembrane region" description="Helical" evidence="1">
    <location>
        <begin position="56"/>
        <end position="73"/>
    </location>
</feature>
<dbReference type="Proteomes" id="UP000190150">
    <property type="component" value="Unassembled WGS sequence"/>
</dbReference>
<keyword evidence="1" id="KW-0472">Membrane</keyword>
<dbReference type="AlphaFoldDB" id="A0A1T5CIG8"/>
<feature type="transmembrane region" description="Helical" evidence="1">
    <location>
        <begin position="6"/>
        <end position="22"/>
    </location>
</feature>
<protein>
    <submittedName>
        <fullName evidence="2">Uncharacterized protein</fullName>
    </submittedName>
</protein>
<evidence type="ECO:0000313" key="3">
    <source>
        <dbReference type="Proteomes" id="UP000190150"/>
    </source>
</evidence>
<keyword evidence="3" id="KW-1185">Reference proteome</keyword>
<sequence>MGKIIIIGILLAVLIYFILRRLNFFNFSKTEQIPSSSRVTEIGMPTHLLKQGLKRVLYTVGTGMILLFIILLIAAKFKIALIMLPISLYLIAQFFVFNNHIKTIRNQKIHYDSETQETHIEWLDGSSLKFNLLKDIKELKEVQAVQKNNGMLLGYYQISIGTKIVFLPYLLLENPRNKIFFDKLQSLSRPSETKLFPII</sequence>
<dbReference type="OrthoDB" id="705613at2"/>